<name>A0ABT2HPK5_9MICC</name>
<dbReference type="Proteomes" id="UP001205046">
    <property type="component" value="Unassembled WGS sequence"/>
</dbReference>
<evidence type="ECO:0008006" key="3">
    <source>
        <dbReference type="Google" id="ProtNLM"/>
    </source>
</evidence>
<comment type="caution">
    <text evidence="1">The sequence shown here is derived from an EMBL/GenBank/DDBJ whole genome shotgun (WGS) entry which is preliminary data.</text>
</comment>
<proteinExistence type="predicted"/>
<organism evidence="1 2">
    <name type="scientific">Nesterenkonia massiliensis</name>
    <dbReference type="NCBI Taxonomy" id="1232429"/>
    <lineage>
        <taxon>Bacteria</taxon>
        <taxon>Bacillati</taxon>
        <taxon>Actinomycetota</taxon>
        <taxon>Actinomycetes</taxon>
        <taxon>Micrococcales</taxon>
        <taxon>Micrococcaceae</taxon>
        <taxon>Nesterenkonia</taxon>
    </lineage>
</organism>
<accession>A0ABT2HPK5</accession>
<reference evidence="1 2" key="1">
    <citation type="submission" date="2022-04" db="EMBL/GenBank/DDBJ databases">
        <title>Human microbiome associated bacterial genomes.</title>
        <authorList>
            <person name="Sandstrom S."/>
            <person name="Salamzade R."/>
            <person name="Kalan L.R."/>
        </authorList>
    </citation>
    <scope>NUCLEOTIDE SEQUENCE [LARGE SCALE GENOMIC DNA]</scope>
    <source>
        <strain evidence="2">p3-SID767</strain>
    </source>
</reference>
<evidence type="ECO:0000313" key="2">
    <source>
        <dbReference type="Proteomes" id="UP001205046"/>
    </source>
</evidence>
<protein>
    <recommendedName>
        <fullName evidence="3">DUF559 domain-containing protein</fullName>
    </recommendedName>
</protein>
<dbReference type="EMBL" id="JALXMO010000007">
    <property type="protein sequence ID" value="MCT1606611.1"/>
    <property type="molecule type" value="Genomic_DNA"/>
</dbReference>
<dbReference type="Gene3D" id="3.40.960.10">
    <property type="entry name" value="VSR Endonuclease"/>
    <property type="match status" value="1"/>
</dbReference>
<dbReference type="RefSeq" id="WP_260072726.1">
    <property type="nucleotide sequence ID" value="NZ_JALXMO010000007.1"/>
</dbReference>
<sequence>MRPPTPLPSQLIGRVFTRAEAFALGIRDRRLGARDIERLGRGTYRHLPLADQVAASGAPSQTSSPEPAEHTALLAALCRRSAAVRVSHLSAAKLYRLRLFARWEQDSRVTLTAQGRTHQSDVDPLVVIHRVAAAPVRRRWIQGVPVTEPAELFVELARYLTHDELISLGDQLVRLPRPRLEGRSHPWCSIADLNEAVKLSKGRHGIIRAREAVELVRVGADSPPETAMRLGIGRAGLPEPELQIKRDPQDPYSAEGDAGYRDRRIVLQYEGEHHFSAEQQARDQRRNAEFAHAGWTVIQVNRVDLAENFSSMLRRLRVLLGNGPELR</sequence>
<gene>
    <name evidence="1" type="ORF">M3B43_04570</name>
</gene>
<evidence type="ECO:0000313" key="1">
    <source>
        <dbReference type="EMBL" id="MCT1606611.1"/>
    </source>
</evidence>
<keyword evidence="2" id="KW-1185">Reference proteome</keyword>